<dbReference type="AlphaFoldDB" id="A0A229RLU9"/>
<evidence type="ECO:0000313" key="2">
    <source>
        <dbReference type="Proteomes" id="UP000215563"/>
    </source>
</evidence>
<keyword evidence="2" id="KW-1185">Reference proteome</keyword>
<evidence type="ECO:0000313" key="1">
    <source>
        <dbReference type="EMBL" id="OXM47535.1"/>
    </source>
</evidence>
<organism evidence="1 2">
    <name type="scientific">Amycolatopsis alba DSM 44262</name>
    <dbReference type="NCBI Taxonomy" id="1125972"/>
    <lineage>
        <taxon>Bacteria</taxon>
        <taxon>Bacillati</taxon>
        <taxon>Actinomycetota</taxon>
        <taxon>Actinomycetes</taxon>
        <taxon>Pseudonocardiales</taxon>
        <taxon>Pseudonocardiaceae</taxon>
        <taxon>Amycolatopsis</taxon>
    </lineage>
</organism>
<dbReference type="EMBL" id="NMQU01000074">
    <property type="protein sequence ID" value="OXM47535.1"/>
    <property type="molecule type" value="Genomic_DNA"/>
</dbReference>
<comment type="caution">
    <text evidence="1">The sequence shown here is derived from an EMBL/GenBank/DDBJ whole genome shotgun (WGS) entry which is preliminary data.</text>
</comment>
<gene>
    <name evidence="1" type="ORF">CFP75_23935</name>
</gene>
<name>A0A229RLU9_AMYAL</name>
<reference evidence="1 2" key="1">
    <citation type="submission" date="2017-07" db="EMBL/GenBank/DDBJ databases">
        <title>Amycolatopsis alba DSM 44262 Genome sequencing and assembly.</title>
        <authorList>
            <person name="Kaur N."/>
            <person name="Mayilraj S."/>
        </authorList>
    </citation>
    <scope>NUCLEOTIDE SEQUENCE [LARGE SCALE GENOMIC DNA]</scope>
    <source>
        <strain evidence="1 2">DSM 44262</strain>
    </source>
</reference>
<sequence>MYRSGLVDDRLARLFDAGQPTVDQLRGLVDELVALARRLHERGTLWELRKLAGNPGPGTPLGIAGPTIVPHWADADLLLGAIDPEHGIDARGGTLVDVKTVVSARDTGKVGRWLWQVLLSRR</sequence>
<dbReference type="Proteomes" id="UP000215563">
    <property type="component" value="Unassembled WGS sequence"/>
</dbReference>
<accession>A0A229RLU9</accession>
<proteinExistence type="predicted"/>
<protein>
    <submittedName>
        <fullName evidence="1">Uncharacterized protein</fullName>
    </submittedName>
</protein>